<organism evidence="1 2">
    <name type="scientific">Sinorhizobium medicae (strain WSM419)</name>
    <name type="common">Ensifer medicae</name>
    <dbReference type="NCBI Taxonomy" id="366394"/>
    <lineage>
        <taxon>Bacteria</taxon>
        <taxon>Pseudomonadati</taxon>
        <taxon>Pseudomonadota</taxon>
        <taxon>Alphaproteobacteria</taxon>
        <taxon>Hyphomicrobiales</taxon>
        <taxon>Rhizobiaceae</taxon>
        <taxon>Sinorhizobium/Ensifer group</taxon>
        <taxon>Sinorhizobium</taxon>
    </lineage>
</organism>
<evidence type="ECO:0000313" key="2">
    <source>
        <dbReference type="Proteomes" id="UP000001108"/>
    </source>
</evidence>
<dbReference type="OrthoDB" id="9800877at2"/>
<reference evidence="2" key="1">
    <citation type="submission" date="2007-06" db="EMBL/GenBank/DDBJ databases">
        <title>Complete sequence of Sinorhizobium medicae WSM419 plasmid pSMED03.</title>
        <authorList>
            <consortium name="US DOE Joint Genome Institute"/>
            <person name="Copeland A."/>
            <person name="Lucas S."/>
            <person name="Lapidus A."/>
            <person name="Barry K."/>
            <person name="Glavina del Rio T."/>
            <person name="Dalin E."/>
            <person name="Tice H."/>
            <person name="Pitluck S."/>
            <person name="Chain P."/>
            <person name="Malfatti S."/>
            <person name="Shin M."/>
            <person name="Vergez L."/>
            <person name="Schmutz J."/>
            <person name="Larimer F."/>
            <person name="Land M."/>
            <person name="Hauser L."/>
            <person name="Kyrpides N."/>
            <person name="Mikhailova N."/>
            <person name="Reeve W.G."/>
            <person name="Richardson P."/>
        </authorList>
    </citation>
    <scope>NUCLEOTIDE SEQUENCE [LARGE SCALE GENOMIC DNA]</scope>
    <source>
        <strain evidence="2">WSM419</strain>
        <plasmid evidence="2">Plasmid pSMED03</plasmid>
    </source>
</reference>
<dbReference type="GO" id="GO:0043565">
    <property type="term" value="F:sequence-specific DNA binding"/>
    <property type="evidence" value="ECO:0007669"/>
    <property type="project" value="InterPro"/>
</dbReference>
<dbReference type="AlphaFoldDB" id="A6UMZ2"/>
<protein>
    <submittedName>
        <fullName evidence="1">Transposase IS3/IS911 family protein</fullName>
    </submittedName>
</protein>
<gene>
    <name evidence="1" type="ordered locus">Smed_6460</name>
</gene>
<dbReference type="Pfam" id="PF01527">
    <property type="entry name" value="HTH_Tnp_1"/>
    <property type="match status" value="1"/>
</dbReference>
<name>A6UMZ2_SINMW</name>
<sequence length="176" mass="19296">MTAAPVRARRKPRDWPNEEKERLIAETLLPGANVSAIARAEGLDPSQLYGWRRKALSSGLVAPLTETAKKEVKFARVEPVASSAVKIVLGDVVVRVGGDIESDHLAKILRAARHDRVRRCRLRVVPAGRLPKRCGILNGSGQRWRSRPVLMRRARLCGGARLGASRGPPNLEFSAT</sequence>
<dbReference type="GO" id="GO:0006313">
    <property type="term" value="P:DNA transposition"/>
    <property type="evidence" value="ECO:0007669"/>
    <property type="project" value="InterPro"/>
</dbReference>
<reference evidence="1 2" key="2">
    <citation type="journal article" date="2010" name="Stand. Genomic Sci.">
        <title>Complete genome sequence of the Medicago microsymbiont Ensifer (Sinorhizobium) medicae strain WSM419.</title>
        <authorList>
            <person name="Reeve W."/>
            <person name="Chain P."/>
            <person name="O'Hara G."/>
            <person name="Ardley J."/>
            <person name="Nandesena K."/>
            <person name="Brau L."/>
            <person name="Tiwari R."/>
            <person name="Malfatti S."/>
            <person name="Kiss H."/>
            <person name="Lapidus A."/>
            <person name="Copeland A."/>
            <person name="Nolan M."/>
            <person name="Land M."/>
            <person name="Hauser L."/>
            <person name="Chang Y.J."/>
            <person name="Ivanova N."/>
            <person name="Mavromatis K."/>
            <person name="Markowitz V."/>
            <person name="Kyrpides N."/>
            <person name="Gollagher M."/>
            <person name="Yates R."/>
            <person name="Dilworth M."/>
            <person name="Howieson J."/>
        </authorList>
    </citation>
    <scope>NUCLEOTIDE SEQUENCE [LARGE SCALE GENOMIC DNA]</scope>
    <source>
        <strain evidence="1 2">WSM419</strain>
        <plasmid evidence="2">Plasmid pSMED03</plasmid>
    </source>
</reference>
<dbReference type="Proteomes" id="UP000001108">
    <property type="component" value="Plasmid pSMED03"/>
</dbReference>
<dbReference type="InterPro" id="IPR002514">
    <property type="entry name" value="Transposase_8"/>
</dbReference>
<dbReference type="InterPro" id="IPR010921">
    <property type="entry name" value="Trp_repressor/repl_initiator"/>
</dbReference>
<keyword evidence="1" id="KW-0614">Plasmid</keyword>
<proteinExistence type="predicted"/>
<dbReference type="SUPFAM" id="SSF48295">
    <property type="entry name" value="TrpR-like"/>
    <property type="match status" value="1"/>
</dbReference>
<dbReference type="HOGENOM" id="CLU_1524161_0_0_5"/>
<dbReference type="GO" id="GO:0004803">
    <property type="term" value="F:transposase activity"/>
    <property type="evidence" value="ECO:0007669"/>
    <property type="project" value="InterPro"/>
</dbReference>
<evidence type="ECO:0000313" key="1">
    <source>
        <dbReference type="EMBL" id="ABR65022.1"/>
    </source>
</evidence>
<dbReference type="EMBL" id="CP000741">
    <property type="protein sequence ID" value="ABR65022.1"/>
    <property type="molecule type" value="Genomic_DNA"/>
</dbReference>
<accession>A6UMZ2</accession>
<geneLocation type="plasmid" evidence="1 2">
    <name>pSMED03</name>
</geneLocation>
<dbReference type="KEGG" id="smd:Smed_6460"/>